<comment type="catalytic activity">
    <reaction evidence="13">
        <text>sn-glycerol 3-phosphate + NAD(+) = dihydroxyacetone phosphate + NADH + H(+)</text>
        <dbReference type="Rhea" id="RHEA:11092"/>
        <dbReference type="ChEBI" id="CHEBI:15378"/>
        <dbReference type="ChEBI" id="CHEBI:57540"/>
        <dbReference type="ChEBI" id="CHEBI:57597"/>
        <dbReference type="ChEBI" id="CHEBI:57642"/>
        <dbReference type="ChEBI" id="CHEBI:57945"/>
        <dbReference type="EC" id="1.1.1.94"/>
    </reaction>
</comment>
<dbReference type="PANTHER" id="PTHR11728:SF1">
    <property type="entry name" value="GLYCEROL-3-PHOSPHATE DEHYDROGENASE [NAD(+)] 2, CHLOROPLASTIC"/>
    <property type="match status" value="1"/>
</dbReference>
<evidence type="ECO:0000256" key="8">
    <source>
        <dbReference type="ARBA" id="ARBA00023264"/>
    </source>
</evidence>
<dbReference type="InterPro" id="IPR006168">
    <property type="entry name" value="G3P_DH_NAD-dep"/>
</dbReference>
<dbReference type="EC" id="1.1.1.94" evidence="10 13"/>
<evidence type="ECO:0000256" key="3">
    <source>
        <dbReference type="ARBA" id="ARBA00022857"/>
    </source>
</evidence>
<keyword evidence="5 13" id="KW-0520">NAD</keyword>
<dbReference type="GO" id="GO:0006650">
    <property type="term" value="P:glycerophospholipid metabolic process"/>
    <property type="evidence" value="ECO:0007669"/>
    <property type="project" value="UniProtKB-UniRule"/>
</dbReference>
<dbReference type="GO" id="GO:0046167">
    <property type="term" value="P:glycerol-3-phosphate biosynthetic process"/>
    <property type="evidence" value="ECO:0007669"/>
    <property type="project" value="UniProtKB-UniRule"/>
</dbReference>
<reference evidence="20 21" key="1">
    <citation type="submission" date="2014-07" db="EMBL/GenBank/DDBJ databases">
        <authorList>
            <person name="McCorrison J."/>
            <person name="Sanka R."/>
            <person name="Torralba M."/>
            <person name="Gillis M."/>
            <person name="Haft D.H."/>
            <person name="Methe B."/>
            <person name="Sutton G."/>
            <person name="Nelson K.E."/>
        </authorList>
    </citation>
    <scope>NUCLEOTIDE SEQUENCE [LARGE SCALE GENOMIC DNA]</scope>
    <source>
        <strain evidence="20 21">DNF00314</strain>
    </source>
</reference>
<dbReference type="Pfam" id="PF07479">
    <property type="entry name" value="NAD_Gly3P_dh_C"/>
    <property type="match status" value="1"/>
</dbReference>
<evidence type="ECO:0000313" key="20">
    <source>
        <dbReference type="EMBL" id="KGF47473.1"/>
    </source>
</evidence>
<evidence type="ECO:0000256" key="16">
    <source>
        <dbReference type="PIRSR" id="PIRSR000114-3"/>
    </source>
</evidence>
<comment type="function">
    <text evidence="13">Catalyzes the reduction of the glycolytic intermediate dihydroxyacetone phosphate (DHAP) to sn-glycerol 3-phosphate (G3P), the key precursor for phospholipid synthesis.</text>
</comment>
<dbReference type="Gene3D" id="3.40.50.720">
    <property type="entry name" value="NAD(P)-binding Rossmann-like Domain"/>
    <property type="match status" value="1"/>
</dbReference>
<dbReference type="InterPro" id="IPR036291">
    <property type="entry name" value="NAD(P)-bd_dom_sf"/>
</dbReference>
<keyword evidence="2 13" id="KW-0444">Lipid biosynthesis</keyword>
<feature type="binding site" evidence="13">
    <location>
        <position position="10"/>
    </location>
    <ligand>
        <name>NADPH</name>
        <dbReference type="ChEBI" id="CHEBI:57783"/>
    </ligand>
</feature>
<feature type="binding site" evidence="13">
    <location>
        <position position="134"/>
    </location>
    <ligand>
        <name>sn-glycerol 3-phosphate</name>
        <dbReference type="ChEBI" id="CHEBI:57597"/>
    </ligand>
</feature>
<feature type="binding site" evidence="13">
    <location>
        <position position="105"/>
    </location>
    <ligand>
        <name>sn-glycerol 3-phosphate</name>
        <dbReference type="ChEBI" id="CHEBI:57597"/>
    </ligand>
</feature>
<evidence type="ECO:0000256" key="11">
    <source>
        <dbReference type="ARBA" id="ARBA00069372"/>
    </source>
</evidence>
<dbReference type="InterPro" id="IPR013328">
    <property type="entry name" value="6PGD_dom2"/>
</dbReference>
<organism evidence="20 21">
    <name type="scientific">Veillonella montpellierensis DNF00314</name>
    <dbReference type="NCBI Taxonomy" id="1401067"/>
    <lineage>
        <taxon>Bacteria</taxon>
        <taxon>Bacillati</taxon>
        <taxon>Bacillota</taxon>
        <taxon>Negativicutes</taxon>
        <taxon>Veillonellales</taxon>
        <taxon>Veillonellaceae</taxon>
        <taxon>Veillonella</taxon>
    </lineage>
</organism>
<comment type="subcellular location">
    <subcellularLocation>
        <location evidence="13">Cytoplasm</location>
    </subcellularLocation>
</comment>
<feature type="binding site" evidence="13">
    <location>
        <position position="32"/>
    </location>
    <ligand>
        <name>NADPH</name>
        <dbReference type="ChEBI" id="CHEBI:57783"/>
    </ligand>
</feature>
<evidence type="ECO:0000256" key="1">
    <source>
        <dbReference type="ARBA" id="ARBA00011009"/>
    </source>
</evidence>
<comment type="caution">
    <text evidence="13">Lacks conserved residue(s) required for the propagation of feature annotation.</text>
</comment>
<keyword evidence="21" id="KW-1185">Reference proteome</keyword>
<dbReference type="FunFam" id="1.10.1040.10:FF:000001">
    <property type="entry name" value="Glycerol-3-phosphate dehydrogenase [NAD(P)+]"/>
    <property type="match status" value="1"/>
</dbReference>
<comment type="pathway">
    <text evidence="13">Membrane lipid metabolism; glycerophospholipid metabolism.</text>
</comment>
<dbReference type="EMBL" id="JRNT01000009">
    <property type="protein sequence ID" value="KGF47473.1"/>
    <property type="molecule type" value="Genomic_DNA"/>
</dbReference>
<dbReference type="PRINTS" id="PR00077">
    <property type="entry name" value="GPDHDRGNASE"/>
</dbReference>
<feature type="binding site" evidence="13">
    <location>
        <position position="253"/>
    </location>
    <ligand>
        <name>sn-glycerol 3-phosphate</name>
        <dbReference type="ChEBI" id="CHEBI:57597"/>
    </ligand>
</feature>
<dbReference type="RefSeq" id="WP_038152425.1">
    <property type="nucleotide sequence ID" value="NZ_JRNT01000009.1"/>
</dbReference>
<dbReference type="Gene3D" id="1.10.1040.10">
    <property type="entry name" value="N-(1-d-carboxylethyl)-l-norvaline Dehydrogenase, domain 2"/>
    <property type="match status" value="1"/>
</dbReference>
<dbReference type="AlphaFoldDB" id="A0A096AK46"/>
<feature type="binding site" evidence="15">
    <location>
        <position position="105"/>
    </location>
    <ligand>
        <name>substrate</name>
    </ligand>
</feature>
<keyword evidence="3 13" id="KW-0521">NADP</keyword>
<feature type="binding site" evidence="13">
    <location>
        <position position="252"/>
    </location>
    <ligand>
        <name>sn-glycerol 3-phosphate</name>
        <dbReference type="ChEBI" id="CHEBI:57597"/>
    </ligand>
</feature>
<name>A0A096AK46_9FIRM</name>
<dbReference type="GO" id="GO:0046168">
    <property type="term" value="P:glycerol-3-phosphate catabolic process"/>
    <property type="evidence" value="ECO:0007669"/>
    <property type="project" value="InterPro"/>
</dbReference>
<protein>
    <recommendedName>
        <fullName evidence="11 13">Glycerol-3-phosphate dehydrogenase [NAD(P)+]</fullName>
        <ecNumber evidence="10 13">1.1.1.94</ecNumber>
    </recommendedName>
    <alternativeName>
        <fullName evidence="13">NAD(P)(+)-dependent glycerol-3-phosphate dehydrogenase</fullName>
    </alternativeName>
    <alternativeName>
        <fullName evidence="12 13">NAD(P)H-dependent dihydroxyacetone-phosphate reductase</fullName>
    </alternativeName>
</protein>
<dbReference type="UniPathway" id="UPA00940"/>
<comment type="caution">
    <text evidence="20">The sequence shown here is derived from an EMBL/GenBank/DDBJ whole genome shotgun (WGS) entry which is preliminary data.</text>
</comment>
<dbReference type="NCBIfam" id="NF000942">
    <property type="entry name" value="PRK00094.1-4"/>
    <property type="match status" value="1"/>
</dbReference>
<feature type="binding site" evidence="16">
    <location>
        <position position="138"/>
    </location>
    <ligand>
        <name>NAD(+)</name>
        <dbReference type="ChEBI" id="CHEBI:57540"/>
    </ligand>
</feature>
<feature type="domain" description="Glycerol-3-phosphate dehydrogenase NAD-dependent C-terminal" evidence="19">
    <location>
        <begin position="178"/>
        <end position="318"/>
    </location>
</feature>
<feature type="binding site" evidence="15">
    <location>
        <begin position="253"/>
        <end position="254"/>
    </location>
    <ligand>
        <name>substrate</name>
    </ligand>
</feature>
<dbReference type="InterPro" id="IPR008927">
    <property type="entry name" value="6-PGluconate_DH-like_C_sf"/>
</dbReference>
<dbReference type="Pfam" id="PF01210">
    <property type="entry name" value="NAD_Gly3P_dh_N"/>
    <property type="match status" value="1"/>
</dbReference>
<dbReference type="SUPFAM" id="SSF48179">
    <property type="entry name" value="6-phosphogluconate dehydrogenase C-terminal domain-like"/>
    <property type="match status" value="1"/>
</dbReference>
<feature type="binding site" evidence="16">
    <location>
        <position position="253"/>
    </location>
    <ligand>
        <name>NAD(+)</name>
        <dbReference type="ChEBI" id="CHEBI:57540"/>
    </ligand>
</feature>
<dbReference type="eggNOG" id="COG0240">
    <property type="taxonomic scope" value="Bacteria"/>
</dbReference>
<keyword evidence="13" id="KW-0963">Cytoplasm</keyword>
<gene>
    <name evidence="13" type="primary">gpsA</name>
    <name evidence="20" type="ORF">HMPREF0872_04740</name>
</gene>
<evidence type="ECO:0000259" key="19">
    <source>
        <dbReference type="Pfam" id="PF07479"/>
    </source>
</evidence>
<keyword evidence="7 13" id="KW-0594">Phospholipid biosynthesis</keyword>
<evidence type="ECO:0000256" key="14">
    <source>
        <dbReference type="PIRSR" id="PIRSR000114-1"/>
    </source>
</evidence>
<dbReference type="NCBIfam" id="NF000940">
    <property type="entry name" value="PRK00094.1-2"/>
    <property type="match status" value="1"/>
</dbReference>
<evidence type="ECO:0000256" key="6">
    <source>
        <dbReference type="ARBA" id="ARBA00023098"/>
    </source>
</evidence>
<evidence type="ECO:0000256" key="13">
    <source>
        <dbReference type="HAMAP-Rule" id="MF_00394"/>
    </source>
</evidence>
<evidence type="ECO:0000256" key="15">
    <source>
        <dbReference type="PIRSR" id="PIRSR000114-2"/>
    </source>
</evidence>
<feature type="binding site" evidence="13">
    <location>
        <position position="277"/>
    </location>
    <ligand>
        <name>NADPH</name>
        <dbReference type="ChEBI" id="CHEBI:57783"/>
    </ligand>
</feature>
<keyword evidence="4 13" id="KW-0560">Oxidoreductase</keyword>
<feature type="binding site" evidence="13">
    <location>
        <position position="11"/>
    </location>
    <ligand>
        <name>NADPH</name>
        <dbReference type="ChEBI" id="CHEBI:57783"/>
    </ligand>
</feature>
<feature type="domain" description="Glycerol-3-phosphate dehydrogenase NAD-dependent N-terminal" evidence="18">
    <location>
        <begin position="2"/>
        <end position="158"/>
    </location>
</feature>
<evidence type="ECO:0000256" key="4">
    <source>
        <dbReference type="ARBA" id="ARBA00023002"/>
    </source>
</evidence>
<evidence type="ECO:0000256" key="12">
    <source>
        <dbReference type="ARBA" id="ARBA00080511"/>
    </source>
</evidence>
<feature type="binding site" evidence="13">
    <location>
        <position position="253"/>
    </location>
    <ligand>
        <name>NADPH</name>
        <dbReference type="ChEBI" id="CHEBI:57783"/>
    </ligand>
</feature>
<dbReference type="InterPro" id="IPR011128">
    <property type="entry name" value="G3P_DH_NAD-dep_N"/>
</dbReference>
<feature type="binding site" evidence="16">
    <location>
        <begin position="7"/>
        <end position="12"/>
    </location>
    <ligand>
        <name>NAD(+)</name>
        <dbReference type="ChEBI" id="CHEBI:57540"/>
    </ligand>
</feature>
<sequence>MKVAIIGSGSWGTALSIKSVEAGNDTYLYCRRPEFANLLTNRRENTEYLPGVMLPTALSITSSSEEALRDVQIVLLVTPSVYVRTTLQSIKKQIPKHAVLVLCSKGIDRSSGTLLLKVIEEELGDDCHLAILSGPNHAEEIGRGLPAATVVAAKDMTIAKQVQGALNSSNFRVYVNDDYIGLELAAATKNIIALAAGIVDELQLGDNTKATLLTRGLYEMTKFGVAFGAKKETYAGLAGIGDLIATCMSQHSRNRAAGQQLAMGQSMTDIMGQTNMVVEGFYAVEIVHRMAMEHDVDMPITQALYDILYNHKTPLEALAELMQREMKVESYL</sequence>
<feature type="binding site" evidence="13">
    <location>
        <position position="242"/>
    </location>
    <ligand>
        <name>sn-glycerol 3-phosphate</name>
        <dbReference type="ChEBI" id="CHEBI:57597"/>
    </ligand>
</feature>
<evidence type="ECO:0000256" key="7">
    <source>
        <dbReference type="ARBA" id="ARBA00023209"/>
    </source>
</evidence>
<dbReference type="PANTHER" id="PTHR11728">
    <property type="entry name" value="GLYCEROL-3-PHOSPHATE DEHYDROGENASE"/>
    <property type="match status" value="1"/>
</dbReference>
<dbReference type="GO" id="GO:0005975">
    <property type="term" value="P:carbohydrate metabolic process"/>
    <property type="evidence" value="ECO:0007669"/>
    <property type="project" value="InterPro"/>
</dbReference>
<evidence type="ECO:0000256" key="9">
    <source>
        <dbReference type="ARBA" id="ARBA00052716"/>
    </source>
</evidence>
<dbReference type="GO" id="GO:0141153">
    <property type="term" value="F:glycerol-3-phosphate dehydrogenase (NADP+) activity"/>
    <property type="evidence" value="ECO:0007669"/>
    <property type="project" value="RHEA"/>
</dbReference>
<keyword evidence="6 13" id="KW-0443">Lipid metabolism</keyword>
<dbReference type="InterPro" id="IPR006109">
    <property type="entry name" value="G3P_DH_NAD-dep_C"/>
</dbReference>
<dbReference type="Proteomes" id="UP000029628">
    <property type="component" value="Unassembled WGS sequence"/>
</dbReference>
<evidence type="ECO:0000256" key="2">
    <source>
        <dbReference type="ARBA" id="ARBA00022516"/>
    </source>
</evidence>
<keyword evidence="8 13" id="KW-1208">Phospholipid metabolism</keyword>
<dbReference type="FunFam" id="3.40.50.720:FF:000019">
    <property type="entry name" value="Glycerol-3-phosphate dehydrogenase [NAD(P)+]"/>
    <property type="match status" value="1"/>
</dbReference>
<feature type="binding site" evidence="13">
    <location>
        <position position="279"/>
    </location>
    <ligand>
        <name>NADPH</name>
        <dbReference type="ChEBI" id="CHEBI:57783"/>
    </ligand>
</feature>
<feature type="binding site" evidence="13">
    <location>
        <position position="105"/>
    </location>
    <ligand>
        <name>NADPH</name>
        <dbReference type="ChEBI" id="CHEBI:57783"/>
    </ligand>
</feature>
<evidence type="ECO:0000259" key="18">
    <source>
        <dbReference type="Pfam" id="PF01210"/>
    </source>
</evidence>
<feature type="binding site" evidence="13">
    <location>
        <position position="31"/>
    </location>
    <ligand>
        <name>NADPH</name>
        <dbReference type="ChEBI" id="CHEBI:57783"/>
    </ligand>
</feature>
<dbReference type="GO" id="GO:0005829">
    <property type="term" value="C:cytosol"/>
    <property type="evidence" value="ECO:0007669"/>
    <property type="project" value="TreeGrafter"/>
</dbReference>
<feature type="active site" description="Proton acceptor" evidence="13 14">
    <location>
        <position position="189"/>
    </location>
</feature>
<dbReference type="GO" id="GO:0141152">
    <property type="term" value="F:glycerol-3-phosphate dehydrogenase (NAD+) activity"/>
    <property type="evidence" value="ECO:0007669"/>
    <property type="project" value="RHEA"/>
</dbReference>
<evidence type="ECO:0000256" key="17">
    <source>
        <dbReference type="RuleBase" id="RU000437"/>
    </source>
</evidence>
<comment type="similarity">
    <text evidence="1 13 17">Belongs to the NAD-dependent glycerol-3-phosphate dehydrogenase family.</text>
</comment>
<comment type="catalytic activity">
    <reaction evidence="9">
        <text>sn-glycerol 3-phosphate + NADP(+) = dihydroxyacetone phosphate + NADPH + H(+)</text>
        <dbReference type="Rhea" id="RHEA:11096"/>
        <dbReference type="ChEBI" id="CHEBI:15378"/>
        <dbReference type="ChEBI" id="CHEBI:57597"/>
        <dbReference type="ChEBI" id="CHEBI:57642"/>
        <dbReference type="ChEBI" id="CHEBI:57783"/>
        <dbReference type="ChEBI" id="CHEBI:58349"/>
        <dbReference type="EC" id="1.1.1.94"/>
    </reaction>
    <physiologicalReaction direction="right-to-left" evidence="9">
        <dbReference type="Rhea" id="RHEA:11098"/>
    </physiologicalReaction>
</comment>
<dbReference type="SUPFAM" id="SSF51735">
    <property type="entry name" value="NAD(P)-binding Rossmann-fold domains"/>
    <property type="match status" value="1"/>
</dbReference>
<dbReference type="HAMAP" id="MF_00394">
    <property type="entry name" value="NAD_Glyc3P_dehydrog"/>
    <property type="match status" value="1"/>
</dbReference>
<dbReference type="PIRSF" id="PIRSF000114">
    <property type="entry name" value="Glycerol-3-P_dh"/>
    <property type="match status" value="1"/>
</dbReference>
<feature type="binding site" evidence="13">
    <location>
        <position position="254"/>
    </location>
    <ligand>
        <name>sn-glycerol 3-phosphate</name>
        <dbReference type="ChEBI" id="CHEBI:57597"/>
    </ligand>
</feature>
<evidence type="ECO:0000256" key="5">
    <source>
        <dbReference type="ARBA" id="ARBA00023027"/>
    </source>
</evidence>
<evidence type="ECO:0000313" key="21">
    <source>
        <dbReference type="Proteomes" id="UP000029628"/>
    </source>
</evidence>
<feature type="binding site" evidence="13">
    <location>
        <position position="48"/>
    </location>
    <ligand>
        <name>NADPH</name>
        <dbReference type="ChEBI" id="CHEBI:57783"/>
    </ligand>
</feature>
<feature type="binding site" evidence="13">
    <location>
        <position position="189"/>
    </location>
    <ligand>
        <name>sn-glycerol 3-phosphate</name>
        <dbReference type="ChEBI" id="CHEBI:57597"/>
    </ligand>
</feature>
<keyword evidence="13" id="KW-0547">Nucleotide-binding</keyword>
<feature type="binding site" evidence="13">
    <location>
        <position position="138"/>
    </location>
    <ligand>
        <name>NADPH</name>
        <dbReference type="ChEBI" id="CHEBI:57783"/>
    </ligand>
</feature>
<accession>A0A096AK46</accession>
<evidence type="ECO:0000256" key="10">
    <source>
        <dbReference type="ARBA" id="ARBA00066687"/>
    </source>
</evidence>
<dbReference type="GO" id="GO:0051287">
    <property type="term" value="F:NAD binding"/>
    <property type="evidence" value="ECO:0007669"/>
    <property type="project" value="InterPro"/>
</dbReference>
<dbReference type="GO" id="GO:0008654">
    <property type="term" value="P:phospholipid biosynthetic process"/>
    <property type="evidence" value="ECO:0007669"/>
    <property type="project" value="UniProtKB-KW"/>
</dbReference>
<proteinExistence type="inferred from homology"/>